<keyword evidence="3" id="KW-0804">Transcription</keyword>
<evidence type="ECO:0000313" key="8">
    <source>
        <dbReference type="Proteomes" id="UP000701680"/>
    </source>
</evidence>
<evidence type="ECO:0000313" key="7">
    <source>
        <dbReference type="Proteomes" id="UP000528555"/>
    </source>
</evidence>
<dbReference type="InterPro" id="IPR037923">
    <property type="entry name" value="HTH-like"/>
</dbReference>
<gene>
    <name evidence="6" type="ORF">G5A66_05835</name>
    <name evidence="5" type="ORF">G5A75_05855</name>
</gene>
<protein>
    <submittedName>
        <fullName evidence="6">AraC family transcriptional regulator</fullName>
    </submittedName>
</protein>
<dbReference type="RefSeq" id="WP_173814552.1">
    <property type="nucleotide sequence ID" value="NZ_JAAITX010000003.1"/>
</dbReference>
<dbReference type="Gene3D" id="1.10.10.60">
    <property type="entry name" value="Homeodomain-like"/>
    <property type="match status" value="2"/>
</dbReference>
<evidence type="ECO:0000256" key="3">
    <source>
        <dbReference type="ARBA" id="ARBA00023163"/>
    </source>
</evidence>
<dbReference type="PANTHER" id="PTHR43280">
    <property type="entry name" value="ARAC-FAMILY TRANSCRIPTIONAL REGULATOR"/>
    <property type="match status" value="1"/>
</dbReference>
<dbReference type="GO" id="GO:0003700">
    <property type="term" value="F:DNA-binding transcription factor activity"/>
    <property type="evidence" value="ECO:0007669"/>
    <property type="project" value="InterPro"/>
</dbReference>
<dbReference type="GO" id="GO:0043565">
    <property type="term" value="F:sequence-specific DNA binding"/>
    <property type="evidence" value="ECO:0007669"/>
    <property type="project" value="InterPro"/>
</dbReference>
<dbReference type="SMART" id="SM00342">
    <property type="entry name" value="HTH_ARAC"/>
    <property type="match status" value="1"/>
</dbReference>
<dbReference type="EMBL" id="JAAITX010000003">
    <property type="protein sequence ID" value="NVH58175.1"/>
    <property type="molecule type" value="Genomic_DNA"/>
</dbReference>
<keyword evidence="7" id="KW-1185">Reference proteome</keyword>
<dbReference type="Pfam" id="PF12833">
    <property type="entry name" value="HTH_18"/>
    <property type="match status" value="1"/>
</dbReference>
<dbReference type="InterPro" id="IPR003313">
    <property type="entry name" value="AraC-bd"/>
</dbReference>
<evidence type="ECO:0000313" key="5">
    <source>
        <dbReference type="EMBL" id="NSK14401.1"/>
    </source>
</evidence>
<reference evidence="7 8" key="1">
    <citation type="journal article" date="2020" name="Cell Host Microbe">
        <title>Functional and Genomic Variation between Human-Derived Isolates of Lachnospiraceae Reveals Inter- and Intra-Species Diversity.</title>
        <authorList>
            <person name="Sorbara M.T."/>
            <person name="Littmann E.R."/>
            <person name="Fontana E."/>
            <person name="Moody T.U."/>
            <person name="Kohout C.E."/>
            <person name="Gjonbalaj M."/>
            <person name="Eaton V."/>
            <person name="Seok R."/>
            <person name="Leiner I.M."/>
            <person name="Pamer E.G."/>
        </authorList>
    </citation>
    <scope>NUCLEOTIDE SEQUENCE [LARGE SCALE GENOMIC DNA]</scope>
    <source>
        <strain evidence="6 7">MSK.17.11</strain>
        <strain evidence="5 8">MSK.17.38</strain>
    </source>
</reference>
<dbReference type="InterPro" id="IPR014710">
    <property type="entry name" value="RmlC-like_jellyroll"/>
</dbReference>
<dbReference type="EMBL" id="JAAIUO010000003">
    <property type="protein sequence ID" value="NSK14401.1"/>
    <property type="molecule type" value="Genomic_DNA"/>
</dbReference>
<evidence type="ECO:0000313" key="6">
    <source>
        <dbReference type="EMBL" id="NVH58175.1"/>
    </source>
</evidence>
<dbReference type="PROSITE" id="PS01124">
    <property type="entry name" value="HTH_ARAC_FAMILY_2"/>
    <property type="match status" value="1"/>
</dbReference>
<keyword evidence="1" id="KW-0805">Transcription regulation</keyword>
<dbReference type="Proteomes" id="UP000701680">
    <property type="component" value="Unassembled WGS sequence"/>
</dbReference>
<dbReference type="AlphaFoldDB" id="A0A850HFS7"/>
<proteinExistence type="predicted"/>
<dbReference type="SUPFAM" id="SSF46689">
    <property type="entry name" value="Homeodomain-like"/>
    <property type="match status" value="2"/>
</dbReference>
<dbReference type="Pfam" id="PF02311">
    <property type="entry name" value="AraC_binding"/>
    <property type="match status" value="1"/>
</dbReference>
<evidence type="ECO:0000256" key="2">
    <source>
        <dbReference type="ARBA" id="ARBA00023125"/>
    </source>
</evidence>
<accession>A0A850HFS7</accession>
<dbReference type="SUPFAM" id="SSF51215">
    <property type="entry name" value="Regulatory protein AraC"/>
    <property type="match status" value="1"/>
</dbReference>
<sequence>MQIHTEKNQKEIKSHGSFAFPVHISPESIQSYEQGNFLWHWHPEIELTLITSGQMEYYVNDKKYTLSKGEGLFGNSNTLHSGHMKDGQNCDYLTVTFHPRFIYGYENSLLQTRYVDFITSSEVWHSLKLTPDTKWQQEILVLIQEITMLAQDPPYDYELEVHLLLTQIWQKLYRYFKSLPEEEARPQKHLERLKQILTYLQAHYQEDLSLDDVADHISICKSECCRFFKKYMKMTIFDYLLFLRIQNSLPLLRAGESITKTAGMVGFSTPAYYGQIFKRYMGCSPTTWRSMSSH</sequence>
<keyword evidence="2" id="KW-0238">DNA-binding</keyword>
<dbReference type="Gene3D" id="2.60.120.10">
    <property type="entry name" value="Jelly Rolls"/>
    <property type="match status" value="1"/>
</dbReference>
<comment type="caution">
    <text evidence="6">The sequence shown here is derived from an EMBL/GenBank/DDBJ whole genome shotgun (WGS) entry which is preliminary data.</text>
</comment>
<reference evidence="6" key="2">
    <citation type="submission" date="2020-02" db="EMBL/GenBank/DDBJ databases">
        <authorList>
            <person name="Littmann E."/>
            <person name="Sorbara M."/>
        </authorList>
    </citation>
    <scope>NUCLEOTIDE SEQUENCE</scope>
    <source>
        <strain evidence="6">MSK.17.11</strain>
        <strain evidence="5">MSK.17.38</strain>
    </source>
</reference>
<organism evidence="6 7">
    <name type="scientific">Dorea phocaeensis</name>
    <dbReference type="NCBI Taxonomy" id="2040291"/>
    <lineage>
        <taxon>Bacteria</taxon>
        <taxon>Bacillati</taxon>
        <taxon>Bacillota</taxon>
        <taxon>Clostridia</taxon>
        <taxon>Lachnospirales</taxon>
        <taxon>Lachnospiraceae</taxon>
        <taxon>Dorea</taxon>
    </lineage>
</organism>
<evidence type="ECO:0000259" key="4">
    <source>
        <dbReference type="PROSITE" id="PS01124"/>
    </source>
</evidence>
<feature type="domain" description="HTH araC/xylS-type" evidence="4">
    <location>
        <begin position="194"/>
        <end position="291"/>
    </location>
</feature>
<name>A0A850HFS7_9FIRM</name>
<dbReference type="InterPro" id="IPR018060">
    <property type="entry name" value="HTH_AraC"/>
</dbReference>
<evidence type="ECO:0000256" key="1">
    <source>
        <dbReference type="ARBA" id="ARBA00023015"/>
    </source>
</evidence>
<dbReference type="Proteomes" id="UP000528555">
    <property type="component" value="Unassembled WGS sequence"/>
</dbReference>
<dbReference type="PANTHER" id="PTHR43280:SF28">
    <property type="entry name" value="HTH-TYPE TRANSCRIPTIONAL ACTIVATOR RHAS"/>
    <property type="match status" value="1"/>
</dbReference>
<dbReference type="InterPro" id="IPR009057">
    <property type="entry name" value="Homeodomain-like_sf"/>
</dbReference>